<feature type="active site" evidence="3">
    <location>
        <position position="81"/>
    </location>
</feature>
<evidence type="ECO:0000259" key="7">
    <source>
        <dbReference type="PROSITE" id="PS51767"/>
    </source>
</evidence>
<keyword evidence="9" id="KW-1185">Reference proteome</keyword>
<dbReference type="AlphaFoldDB" id="A0A9N9HLJ0"/>
<evidence type="ECO:0000256" key="6">
    <source>
        <dbReference type="SAM" id="SignalP"/>
    </source>
</evidence>
<dbReference type="GO" id="GO:0006508">
    <property type="term" value="P:proteolysis"/>
    <property type="evidence" value="ECO:0007669"/>
    <property type="project" value="UniProtKB-KW"/>
</dbReference>
<dbReference type="InterPro" id="IPR001969">
    <property type="entry name" value="Aspartic_peptidase_AS"/>
</dbReference>
<dbReference type="InterPro" id="IPR033121">
    <property type="entry name" value="PEPTIDASE_A1"/>
</dbReference>
<evidence type="ECO:0000256" key="3">
    <source>
        <dbReference type="PIRSR" id="PIRSR601461-1"/>
    </source>
</evidence>
<dbReference type="EMBL" id="CAJVPY010008428">
    <property type="protein sequence ID" value="CAG8695746.1"/>
    <property type="molecule type" value="Genomic_DNA"/>
</dbReference>
<gene>
    <name evidence="8" type="ORF">DERYTH_LOCUS12661</name>
</gene>
<evidence type="ECO:0000256" key="4">
    <source>
        <dbReference type="PIRSR" id="PIRSR601461-2"/>
    </source>
</evidence>
<accession>A0A9N9HLJ0</accession>
<name>A0A9N9HLJ0_9GLOM</name>
<dbReference type="Gene3D" id="2.40.70.10">
    <property type="entry name" value="Acid Proteases"/>
    <property type="match status" value="2"/>
</dbReference>
<evidence type="ECO:0000313" key="8">
    <source>
        <dbReference type="EMBL" id="CAG8695746.1"/>
    </source>
</evidence>
<keyword evidence="2 5" id="KW-0064">Aspartyl protease</keyword>
<keyword evidence="5" id="KW-0378">Hydrolase</keyword>
<proteinExistence type="inferred from homology"/>
<feature type="domain" description="Peptidase A1" evidence="7">
    <location>
        <begin position="65"/>
        <end position="367"/>
    </location>
</feature>
<feature type="signal peptide" evidence="6">
    <location>
        <begin position="1"/>
        <end position="18"/>
    </location>
</feature>
<evidence type="ECO:0000313" key="9">
    <source>
        <dbReference type="Proteomes" id="UP000789405"/>
    </source>
</evidence>
<dbReference type="Proteomes" id="UP000789405">
    <property type="component" value="Unassembled WGS sequence"/>
</dbReference>
<dbReference type="PRINTS" id="PR00792">
    <property type="entry name" value="PEPSIN"/>
</dbReference>
<dbReference type="CDD" id="cd05471">
    <property type="entry name" value="pepsin_like"/>
    <property type="match status" value="1"/>
</dbReference>
<feature type="chain" id="PRO_5040166709" evidence="6">
    <location>
        <begin position="19"/>
        <end position="372"/>
    </location>
</feature>
<evidence type="ECO:0000256" key="1">
    <source>
        <dbReference type="ARBA" id="ARBA00007447"/>
    </source>
</evidence>
<feature type="disulfide bond" evidence="4">
    <location>
        <begin position="94"/>
        <end position="99"/>
    </location>
</feature>
<dbReference type="Pfam" id="PF00026">
    <property type="entry name" value="Asp"/>
    <property type="match status" value="1"/>
</dbReference>
<dbReference type="PANTHER" id="PTHR47966">
    <property type="entry name" value="BETA-SITE APP-CLEAVING ENZYME, ISOFORM A-RELATED"/>
    <property type="match status" value="1"/>
</dbReference>
<dbReference type="PROSITE" id="PS51767">
    <property type="entry name" value="PEPTIDASE_A1"/>
    <property type="match status" value="1"/>
</dbReference>
<keyword evidence="4" id="KW-1015">Disulfide bond</keyword>
<dbReference type="InterPro" id="IPR021109">
    <property type="entry name" value="Peptidase_aspartic_dom_sf"/>
</dbReference>
<sequence length="372" mass="39711">MNTLFVIIISLLCVIVNSSPTSNPGFTKINLRKVYTSEIDSELLSLLKRDPQGTAKLVNQNDRRYVGSVFVGGQNFTIIFDTGSANLWVPSVYCTDAACTGANMYDPAKSTTYKMLPAPNNFSVNFGDGSQIQGYKATDTVSLGGLSITQTIGVVTVFGSRSYSGGGVMGLRFTPDASFNTPTVIQTMKAQNILNKALISFRFSPNSPSYLTLGDVPNEYSNSISYNKVVDNSSWTIAMSDVQVDGSSLGLKSNALVDTGATIIYGDSDHVSTILGKISGASLSNNIWWIPCDTKTKISLVFNGVPYEIDPSNFIRSKNATTGLCRSGIQPQPAATAAAGLTWTLGDVFLTNVLAAFDFDNLQIGLAKPVAT</sequence>
<protein>
    <submittedName>
        <fullName evidence="8">23884_t:CDS:1</fullName>
    </submittedName>
</protein>
<dbReference type="PANTHER" id="PTHR47966:SF51">
    <property type="entry name" value="BETA-SITE APP-CLEAVING ENZYME, ISOFORM A-RELATED"/>
    <property type="match status" value="1"/>
</dbReference>
<comment type="caution">
    <text evidence="8">The sequence shown here is derived from an EMBL/GenBank/DDBJ whole genome shotgun (WGS) entry which is preliminary data.</text>
</comment>
<reference evidence="8" key="1">
    <citation type="submission" date="2021-06" db="EMBL/GenBank/DDBJ databases">
        <authorList>
            <person name="Kallberg Y."/>
            <person name="Tangrot J."/>
            <person name="Rosling A."/>
        </authorList>
    </citation>
    <scope>NUCLEOTIDE SEQUENCE</scope>
    <source>
        <strain evidence="8">MA453B</strain>
    </source>
</reference>
<comment type="similarity">
    <text evidence="1 5">Belongs to the peptidase A1 family.</text>
</comment>
<evidence type="ECO:0000256" key="5">
    <source>
        <dbReference type="RuleBase" id="RU000454"/>
    </source>
</evidence>
<dbReference type="GO" id="GO:0004190">
    <property type="term" value="F:aspartic-type endopeptidase activity"/>
    <property type="evidence" value="ECO:0007669"/>
    <property type="project" value="UniProtKB-KW"/>
</dbReference>
<keyword evidence="6" id="KW-0732">Signal</keyword>
<dbReference type="SUPFAM" id="SSF50630">
    <property type="entry name" value="Acid proteases"/>
    <property type="match status" value="1"/>
</dbReference>
<dbReference type="PROSITE" id="PS00141">
    <property type="entry name" value="ASP_PROTEASE"/>
    <property type="match status" value="2"/>
</dbReference>
<keyword evidence="5" id="KW-0645">Protease</keyword>
<feature type="non-terminal residue" evidence="8">
    <location>
        <position position="1"/>
    </location>
</feature>
<organism evidence="8 9">
    <name type="scientific">Dentiscutata erythropus</name>
    <dbReference type="NCBI Taxonomy" id="1348616"/>
    <lineage>
        <taxon>Eukaryota</taxon>
        <taxon>Fungi</taxon>
        <taxon>Fungi incertae sedis</taxon>
        <taxon>Mucoromycota</taxon>
        <taxon>Glomeromycotina</taxon>
        <taxon>Glomeromycetes</taxon>
        <taxon>Diversisporales</taxon>
        <taxon>Gigasporaceae</taxon>
        <taxon>Dentiscutata</taxon>
    </lineage>
</organism>
<dbReference type="InterPro" id="IPR034164">
    <property type="entry name" value="Pepsin-like_dom"/>
</dbReference>
<dbReference type="InterPro" id="IPR001461">
    <property type="entry name" value="Aspartic_peptidase_A1"/>
</dbReference>
<feature type="active site" evidence="3">
    <location>
        <position position="258"/>
    </location>
</feature>
<evidence type="ECO:0000256" key="2">
    <source>
        <dbReference type="ARBA" id="ARBA00022750"/>
    </source>
</evidence>
<dbReference type="OrthoDB" id="15189at2759"/>